<sequence>MTECNDKMGWSTWLPCRLHGATSLVEIRRPDVFPPFGTIFKIWNQPLRLVGIAKDRLVIAHASSPFGLFLVPDLDGTPGLMTVSYFTELSRSGQVEVEKPSNARPQKATDPVRLAAERLRTECDMLDAAGVRNGSKSIDMFIHANWTADLRSRYGEPDNCHTIRRWRSKRKRELT</sequence>
<dbReference type="Proteomes" id="UP000436801">
    <property type="component" value="Unassembled WGS sequence"/>
</dbReference>
<dbReference type="OrthoDB" id="5287589at2"/>
<evidence type="ECO:0000313" key="1">
    <source>
        <dbReference type="EMBL" id="MWC43824.1"/>
    </source>
</evidence>
<reference evidence="1 2" key="1">
    <citation type="submission" date="2019-12" db="EMBL/GenBank/DDBJ databases">
        <authorList>
            <person name="Zheng J."/>
        </authorList>
    </citation>
    <scope>NUCLEOTIDE SEQUENCE [LARGE SCALE GENOMIC DNA]</scope>
    <source>
        <strain evidence="1 2">DSM 27347</strain>
    </source>
</reference>
<evidence type="ECO:0000313" key="2">
    <source>
        <dbReference type="Proteomes" id="UP000436801"/>
    </source>
</evidence>
<dbReference type="RefSeq" id="WP_149683560.1">
    <property type="nucleotide sequence ID" value="NZ_FNBI01000014.1"/>
</dbReference>
<name>A0A6N8LTT7_9SPHN</name>
<proteinExistence type="predicted"/>
<comment type="caution">
    <text evidence="1">The sequence shown here is derived from an EMBL/GenBank/DDBJ whole genome shotgun (WGS) entry which is preliminary data.</text>
</comment>
<gene>
    <name evidence="1" type="ORF">GQR91_09180</name>
</gene>
<accession>A0A6N8LTT7</accession>
<dbReference type="EMBL" id="WSUT01000005">
    <property type="protein sequence ID" value="MWC43824.1"/>
    <property type="molecule type" value="Genomic_DNA"/>
</dbReference>
<organism evidence="1 2">
    <name type="scientific">Sphingomonas carotinifaciens</name>
    <dbReference type="NCBI Taxonomy" id="1166323"/>
    <lineage>
        <taxon>Bacteria</taxon>
        <taxon>Pseudomonadati</taxon>
        <taxon>Pseudomonadota</taxon>
        <taxon>Alphaproteobacteria</taxon>
        <taxon>Sphingomonadales</taxon>
        <taxon>Sphingomonadaceae</taxon>
        <taxon>Sphingomonas</taxon>
    </lineage>
</organism>
<protein>
    <submittedName>
        <fullName evidence="1">Uncharacterized protein</fullName>
    </submittedName>
</protein>
<dbReference type="AlphaFoldDB" id="A0A6N8LTT7"/>